<dbReference type="AlphaFoldDB" id="A0A3A1WPH5"/>
<reference evidence="6" key="1">
    <citation type="submission" date="2018-09" db="EMBL/GenBank/DDBJ databases">
        <authorList>
            <person name="Tuo L."/>
        </authorList>
    </citation>
    <scope>NUCLEOTIDE SEQUENCE [LARGE SCALE GENOMIC DNA]</scope>
    <source>
        <strain evidence="6">M2BS4Y-1</strain>
    </source>
</reference>
<dbReference type="Proteomes" id="UP000265750">
    <property type="component" value="Unassembled WGS sequence"/>
</dbReference>
<evidence type="ECO:0000256" key="3">
    <source>
        <dbReference type="SAM" id="MobiDB-lite"/>
    </source>
</evidence>
<evidence type="ECO:0000256" key="2">
    <source>
        <dbReference type="ARBA" id="ARBA00023027"/>
    </source>
</evidence>
<evidence type="ECO:0000259" key="4">
    <source>
        <dbReference type="Pfam" id="PF02826"/>
    </source>
</evidence>
<dbReference type="PANTHER" id="PTHR10996">
    <property type="entry name" value="2-HYDROXYACID DEHYDROGENASE-RELATED"/>
    <property type="match status" value="1"/>
</dbReference>
<keyword evidence="6" id="KW-1185">Reference proteome</keyword>
<name>A0A3A1WPH5_9HYPH</name>
<dbReference type="EMBL" id="QYRN01000001">
    <property type="protein sequence ID" value="RIY03300.1"/>
    <property type="molecule type" value="Genomic_DNA"/>
</dbReference>
<dbReference type="GO" id="GO:0051287">
    <property type="term" value="F:NAD binding"/>
    <property type="evidence" value="ECO:0007669"/>
    <property type="project" value="InterPro"/>
</dbReference>
<dbReference type="CDD" id="cd12167">
    <property type="entry name" value="2-Hacid_dh_8"/>
    <property type="match status" value="1"/>
</dbReference>
<dbReference type="SUPFAM" id="SSF52283">
    <property type="entry name" value="Formate/glycerate dehydrogenase catalytic domain-like"/>
    <property type="match status" value="1"/>
</dbReference>
<dbReference type="PANTHER" id="PTHR10996:SF178">
    <property type="entry name" value="2-HYDROXYACID DEHYDROGENASE YGL185C-RELATED"/>
    <property type="match status" value="1"/>
</dbReference>
<dbReference type="InterPro" id="IPR050223">
    <property type="entry name" value="D-isomer_2-hydroxyacid_DH"/>
</dbReference>
<comment type="caution">
    <text evidence="5">The sequence shown here is derived from an EMBL/GenBank/DDBJ whole genome shotgun (WGS) entry which is preliminary data.</text>
</comment>
<proteinExistence type="predicted"/>
<gene>
    <name evidence="5" type="ORF">D3218_00565</name>
</gene>
<accession>A0A3A1WPH5</accession>
<protein>
    <submittedName>
        <fullName evidence="5">Hydroxyacid dehydrogenase</fullName>
    </submittedName>
</protein>
<evidence type="ECO:0000313" key="6">
    <source>
        <dbReference type="Proteomes" id="UP000265750"/>
    </source>
</evidence>
<evidence type="ECO:0000256" key="1">
    <source>
        <dbReference type="ARBA" id="ARBA00023002"/>
    </source>
</evidence>
<dbReference type="RefSeq" id="WP_119537958.1">
    <property type="nucleotide sequence ID" value="NZ_QYRN01000001.1"/>
</dbReference>
<keyword evidence="2" id="KW-0520">NAD</keyword>
<sequence length="341" mass="36722">MSERPLVIAAPHPRTLEMIFTPDALARFRERYDILETTAGALEALPPDTLARARYLVGQPDLSDALLAAMTGLRAIVNVEGNFTDNMPYERCFERGIHVLVTSSVFAEPVAEIGLGMALSLHRQIAQADADFRRGDEVWGLDGNGSAQLLSSSRVGIVGFGDLGRCLNRLLAGFRAKVLVHDPWLPDSILADHGVEAVSLDALLSGADTVFVTASVTADNQHLFDADAFAAMKPGAAFVLLSRAGIVDFDAMREAAASGRIKVATDVFPDEPPAADDPVRSTPNMLLSAHRAGALTVAFQRMGDIVLDDLALMDRGLPPARARRAERETVRRMRSKPVSKS</sequence>
<dbReference type="Pfam" id="PF02826">
    <property type="entry name" value="2-Hacid_dh_C"/>
    <property type="match status" value="1"/>
</dbReference>
<feature type="compositionally biased region" description="Basic residues" evidence="3">
    <location>
        <begin position="332"/>
        <end position="341"/>
    </location>
</feature>
<keyword evidence="1" id="KW-0560">Oxidoreductase</keyword>
<dbReference type="InterPro" id="IPR036291">
    <property type="entry name" value="NAD(P)-bd_dom_sf"/>
</dbReference>
<dbReference type="GO" id="GO:0030267">
    <property type="term" value="F:glyoxylate reductase (NADPH) activity"/>
    <property type="evidence" value="ECO:0007669"/>
    <property type="project" value="TreeGrafter"/>
</dbReference>
<dbReference type="InterPro" id="IPR006140">
    <property type="entry name" value="D-isomer_DH_NAD-bd"/>
</dbReference>
<feature type="region of interest" description="Disordered" evidence="3">
    <location>
        <begin position="321"/>
        <end position="341"/>
    </location>
</feature>
<dbReference type="GO" id="GO:0005829">
    <property type="term" value="C:cytosol"/>
    <property type="evidence" value="ECO:0007669"/>
    <property type="project" value="TreeGrafter"/>
</dbReference>
<organism evidence="5 6">
    <name type="scientific">Aureimonas flava</name>
    <dbReference type="NCBI Taxonomy" id="2320271"/>
    <lineage>
        <taxon>Bacteria</taxon>
        <taxon>Pseudomonadati</taxon>
        <taxon>Pseudomonadota</taxon>
        <taxon>Alphaproteobacteria</taxon>
        <taxon>Hyphomicrobiales</taxon>
        <taxon>Aurantimonadaceae</taxon>
        <taxon>Aureimonas</taxon>
    </lineage>
</organism>
<dbReference type="Gene3D" id="3.40.50.720">
    <property type="entry name" value="NAD(P)-binding Rossmann-like Domain"/>
    <property type="match status" value="2"/>
</dbReference>
<feature type="domain" description="D-isomer specific 2-hydroxyacid dehydrogenase NAD-binding" evidence="4">
    <location>
        <begin position="115"/>
        <end position="292"/>
    </location>
</feature>
<dbReference type="SUPFAM" id="SSF51735">
    <property type="entry name" value="NAD(P)-binding Rossmann-fold domains"/>
    <property type="match status" value="1"/>
</dbReference>
<dbReference type="GO" id="GO:0016618">
    <property type="term" value="F:hydroxypyruvate reductase [NAD(P)H] activity"/>
    <property type="evidence" value="ECO:0007669"/>
    <property type="project" value="TreeGrafter"/>
</dbReference>
<evidence type="ECO:0000313" key="5">
    <source>
        <dbReference type="EMBL" id="RIY03300.1"/>
    </source>
</evidence>
<dbReference type="OrthoDB" id="7681356at2"/>